<proteinExistence type="predicted"/>
<comment type="subcellular location">
    <subcellularLocation>
        <location evidence="1">Membrane</location>
        <topology evidence="1">Multi-pass membrane protein</topology>
    </subcellularLocation>
</comment>
<dbReference type="PANTHER" id="PTHR11785">
    <property type="entry name" value="AMINO ACID TRANSPORTER"/>
    <property type="match status" value="1"/>
</dbReference>
<evidence type="ECO:0000256" key="5">
    <source>
        <dbReference type="SAM" id="Phobius"/>
    </source>
</evidence>
<feature type="transmembrane region" description="Helical" evidence="5">
    <location>
        <begin position="41"/>
        <end position="60"/>
    </location>
</feature>
<dbReference type="InterPro" id="IPR050598">
    <property type="entry name" value="AminoAcid_Transporter"/>
</dbReference>
<sequence>MEKRKYGLFTGIAMITGIVIGSGIFFKSDNILLWTNGDVKAGVIIFAIAAIAIIFGSLSISQLASLTDKPGGIITYAEEFCGIPVSCAFGWFQSFLYLPSITAVVAWVVGIYTCILFNIPGTLESQVLIGTIFILILYTFNVLSAKLGGYIQNGATIIKLIPLFVIAFAGLVFGNPGESLTYSKASVGTISLLSAIPPIAFSFDGWSISTSICHEIKNSKKNLPKALIISPILILVIYVLYFVGISSLVGPEQIMSMGDAHVDYAANLIWGKMGAKIILVFVIISVLGTVNGLALASIRLPYAMGIRNMIPASKIFSKENHKLGNMPVNSAILALIFSLIMMAAHYVTQKFSLLYNSDISEISIVTNYIGYVVLYIAVIRLARNGKVKGLWNGYIFPILAILGAIIILFGGIQNPMFIYYFIFCVCFITIAIIYAVKNKEKIS</sequence>
<dbReference type="PIRSF" id="PIRSF006060">
    <property type="entry name" value="AA_transporter"/>
    <property type="match status" value="1"/>
</dbReference>
<evidence type="ECO:0000256" key="3">
    <source>
        <dbReference type="ARBA" id="ARBA00022989"/>
    </source>
</evidence>
<feature type="transmembrane region" description="Helical" evidence="5">
    <location>
        <begin position="7"/>
        <end position="26"/>
    </location>
</feature>
<dbReference type="OrthoDB" id="3181223at2"/>
<dbReference type="Proteomes" id="UP000273083">
    <property type="component" value="Unassembled WGS sequence"/>
</dbReference>
<dbReference type="GO" id="GO:0016020">
    <property type="term" value="C:membrane"/>
    <property type="evidence" value="ECO:0007669"/>
    <property type="project" value="UniProtKB-SubCell"/>
</dbReference>
<keyword evidence="7" id="KW-1185">Reference proteome</keyword>
<organism evidence="6 7">
    <name type="scientific">Mobilisporobacter senegalensis</name>
    <dbReference type="NCBI Taxonomy" id="1329262"/>
    <lineage>
        <taxon>Bacteria</taxon>
        <taxon>Bacillati</taxon>
        <taxon>Bacillota</taxon>
        <taxon>Clostridia</taxon>
        <taxon>Lachnospirales</taxon>
        <taxon>Lachnospiraceae</taxon>
        <taxon>Mobilisporobacter</taxon>
    </lineage>
</organism>
<keyword evidence="2 5" id="KW-0812">Transmembrane</keyword>
<protein>
    <submittedName>
        <fullName evidence="6">APA family basic amino acid/polyamine antiporter</fullName>
    </submittedName>
</protein>
<evidence type="ECO:0000256" key="2">
    <source>
        <dbReference type="ARBA" id="ARBA00022692"/>
    </source>
</evidence>
<dbReference type="PANTHER" id="PTHR11785:SF512">
    <property type="entry name" value="SOBREMESA, ISOFORM B"/>
    <property type="match status" value="1"/>
</dbReference>
<dbReference type="Pfam" id="PF13520">
    <property type="entry name" value="AA_permease_2"/>
    <property type="match status" value="1"/>
</dbReference>
<evidence type="ECO:0000256" key="4">
    <source>
        <dbReference type="ARBA" id="ARBA00023136"/>
    </source>
</evidence>
<dbReference type="GO" id="GO:0015179">
    <property type="term" value="F:L-amino acid transmembrane transporter activity"/>
    <property type="evidence" value="ECO:0007669"/>
    <property type="project" value="TreeGrafter"/>
</dbReference>
<feature type="transmembrane region" description="Helical" evidence="5">
    <location>
        <begin position="364"/>
        <end position="382"/>
    </location>
</feature>
<keyword evidence="3 5" id="KW-1133">Transmembrane helix</keyword>
<feature type="transmembrane region" description="Helical" evidence="5">
    <location>
        <begin position="185"/>
        <end position="206"/>
    </location>
</feature>
<name>A0A3N1XVF8_9FIRM</name>
<accession>A0A3N1XVF8</accession>
<feature type="transmembrane region" description="Helical" evidence="5">
    <location>
        <begin position="125"/>
        <end position="143"/>
    </location>
</feature>
<feature type="transmembrane region" description="Helical" evidence="5">
    <location>
        <begin position="227"/>
        <end position="249"/>
    </location>
</feature>
<feature type="transmembrane region" description="Helical" evidence="5">
    <location>
        <begin position="277"/>
        <end position="302"/>
    </location>
</feature>
<evidence type="ECO:0000313" key="7">
    <source>
        <dbReference type="Proteomes" id="UP000273083"/>
    </source>
</evidence>
<keyword evidence="4 5" id="KW-0472">Membrane</keyword>
<reference evidence="6 7" key="1">
    <citation type="submission" date="2018-11" db="EMBL/GenBank/DDBJ databases">
        <title>Genomic Encyclopedia of Type Strains, Phase IV (KMG-IV): sequencing the most valuable type-strain genomes for metagenomic binning, comparative biology and taxonomic classification.</title>
        <authorList>
            <person name="Goeker M."/>
        </authorList>
    </citation>
    <scope>NUCLEOTIDE SEQUENCE [LARGE SCALE GENOMIC DNA]</scope>
    <source>
        <strain evidence="6 7">DSM 26537</strain>
    </source>
</reference>
<gene>
    <name evidence="6" type="ORF">EDD66_102257</name>
</gene>
<feature type="transmembrane region" description="Helical" evidence="5">
    <location>
        <begin position="95"/>
        <end position="119"/>
    </location>
</feature>
<evidence type="ECO:0000256" key="1">
    <source>
        <dbReference type="ARBA" id="ARBA00004141"/>
    </source>
</evidence>
<dbReference type="RefSeq" id="WP_123608298.1">
    <property type="nucleotide sequence ID" value="NZ_RJVG01000002.1"/>
</dbReference>
<feature type="transmembrane region" description="Helical" evidence="5">
    <location>
        <begin position="323"/>
        <end position="344"/>
    </location>
</feature>
<feature type="transmembrane region" description="Helical" evidence="5">
    <location>
        <begin position="418"/>
        <end position="436"/>
    </location>
</feature>
<feature type="transmembrane region" description="Helical" evidence="5">
    <location>
        <begin position="155"/>
        <end position="173"/>
    </location>
</feature>
<dbReference type="AlphaFoldDB" id="A0A3N1XVF8"/>
<dbReference type="EMBL" id="RJVG01000002">
    <property type="protein sequence ID" value="ROR30604.1"/>
    <property type="molecule type" value="Genomic_DNA"/>
</dbReference>
<evidence type="ECO:0000313" key="6">
    <source>
        <dbReference type="EMBL" id="ROR30604.1"/>
    </source>
</evidence>
<dbReference type="Gene3D" id="1.20.1740.10">
    <property type="entry name" value="Amino acid/polyamine transporter I"/>
    <property type="match status" value="1"/>
</dbReference>
<comment type="caution">
    <text evidence="6">The sequence shown here is derived from an EMBL/GenBank/DDBJ whole genome shotgun (WGS) entry which is preliminary data.</text>
</comment>
<feature type="transmembrane region" description="Helical" evidence="5">
    <location>
        <begin position="394"/>
        <end position="412"/>
    </location>
</feature>
<dbReference type="InterPro" id="IPR002293">
    <property type="entry name" value="AA/rel_permease1"/>
</dbReference>